<dbReference type="OrthoDB" id="663512at2"/>
<evidence type="ECO:0008006" key="3">
    <source>
        <dbReference type="Google" id="ProtNLM"/>
    </source>
</evidence>
<evidence type="ECO:0000313" key="1">
    <source>
        <dbReference type="EMBL" id="QES88655.1"/>
    </source>
</evidence>
<dbReference type="Proteomes" id="UP000292424">
    <property type="component" value="Chromosome"/>
</dbReference>
<accession>A0A5P2FZK9</accession>
<dbReference type="Gene3D" id="2.30.110.10">
    <property type="entry name" value="Electron Transport, Fmn-binding Protein, Chain A"/>
    <property type="match status" value="1"/>
</dbReference>
<keyword evidence="2" id="KW-1185">Reference proteome</keyword>
<evidence type="ECO:0000313" key="2">
    <source>
        <dbReference type="Proteomes" id="UP000292424"/>
    </source>
</evidence>
<gene>
    <name evidence="1" type="ORF">E0W69_008310</name>
</gene>
<dbReference type="InterPro" id="IPR012349">
    <property type="entry name" value="Split_barrel_FMN-bd"/>
</dbReference>
<dbReference type="SUPFAM" id="SSF50475">
    <property type="entry name" value="FMN-binding split barrel"/>
    <property type="match status" value="1"/>
</dbReference>
<sequence>MTEINKKIIDFIDANHVISIASYHNGELWAFNAFYTFQKTTSKLIILTSKNSVHGTLLLQNSSITGTISDQTLEVSQLIGLQFSGKMYPAVENEIDIYLKKYQDKFPISKNMKETVWLVEFDKLKYTDNTLGFGAKIFWER</sequence>
<dbReference type="RefSeq" id="WP_131329623.1">
    <property type="nucleotide sequence ID" value="NZ_CP044016.1"/>
</dbReference>
<reference evidence="1 2" key="1">
    <citation type="submission" date="2019-09" db="EMBL/GenBank/DDBJ databases">
        <title>Complete genome sequence of Arachidicoccus sp. B3-10 isolated from apple orchard soil.</title>
        <authorList>
            <person name="Kim H.S."/>
            <person name="Han K.-I."/>
            <person name="Suh M.K."/>
            <person name="Lee K.C."/>
            <person name="Eom M.K."/>
            <person name="Kim J.-S."/>
            <person name="Kang S.W."/>
            <person name="Sin Y."/>
            <person name="Lee J.-S."/>
        </authorList>
    </citation>
    <scope>NUCLEOTIDE SEQUENCE [LARGE SCALE GENOMIC DNA]</scope>
    <source>
        <strain evidence="1 2">B3-10</strain>
    </source>
</reference>
<name>A0A5P2FZK9_9BACT</name>
<dbReference type="EMBL" id="CP044016">
    <property type="protein sequence ID" value="QES88655.1"/>
    <property type="molecule type" value="Genomic_DNA"/>
</dbReference>
<proteinExistence type="predicted"/>
<dbReference type="KEGG" id="arac:E0W69_008310"/>
<organism evidence="1 2">
    <name type="scientific">Rhizosphaericola mali</name>
    <dbReference type="NCBI Taxonomy" id="2545455"/>
    <lineage>
        <taxon>Bacteria</taxon>
        <taxon>Pseudomonadati</taxon>
        <taxon>Bacteroidota</taxon>
        <taxon>Chitinophagia</taxon>
        <taxon>Chitinophagales</taxon>
        <taxon>Chitinophagaceae</taxon>
        <taxon>Rhizosphaericola</taxon>
    </lineage>
</organism>
<protein>
    <recommendedName>
        <fullName evidence="3">Pyridoxamine 5'-phosphate oxidase putative domain-containing protein</fullName>
    </recommendedName>
</protein>
<dbReference type="AlphaFoldDB" id="A0A5P2FZK9"/>